<keyword evidence="4" id="KW-1185">Reference proteome</keyword>
<feature type="domain" description="Beta-glucuronidase C-terminal" evidence="2">
    <location>
        <begin position="408"/>
        <end position="511"/>
    </location>
</feature>
<evidence type="ECO:0000259" key="2">
    <source>
        <dbReference type="Pfam" id="PF16862"/>
    </source>
</evidence>
<keyword evidence="1" id="KW-0732">Signal</keyword>
<comment type="caution">
    <text evidence="3">The sequence shown here is derived from an EMBL/GenBank/DDBJ whole genome shotgun (WGS) entry which is preliminary data.</text>
</comment>
<evidence type="ECO:0000313" key="3">
    <source>
        <dbReference type="EMBL" id="KAL2838337.1"/>
    </source>
</evidence>
<dbReference type="Gene3D" id="2.60.40.1180">
    <property type="entry name" value="Golgi alpha-mannosidase II"/>
    <property type="match status" value="1"/>
</dbReference>
<dbReference type="PANTHER" id="PTHR36183">
    <property type="entry name" value="BETA-GLUCURONIDASE"/>
    <property type="match status" value="1"/>
</dbReference>
<evidence type="ECO:0000313" key="4">
    <source>
        <dbReference type="Proteomes" id="UP001610444"/>
    </source>
</evidence>
<dbReference type="Proteomes" id="UP001610444">
    <property type="component" value="Unassembled WGS sequence"/>
</dbReference>
<dbReference type="InterPro" id="IPR013780">
    <property type="entry name" value="Glyco_hydro_b"/>
</dbReference>
<accession>A0ABR4JF16</accession>
<dbReference type="Gene3D" id="3.20.20.80">
    <property type="entry name" value="Glycosidases"/>
    <property type="match status" value="1"/>
</dbReference>
<feature type="chain" id="PRO_5045910181" description="Beta-glucuronidase C-terminal domain-containing protein" evidence="1">
    <location>
        <begin position="21"/>
        <end position="514"/>
    </location>
</feature>
<dbReference type="GeneID" id="98162415"/>
<dbReference type="SUPFAM" id="SSF51445">
    <property type="entry name" value="(Trans)glycosidases"/>
    <property type="match status" value="1"/>
</dbReference>
<dbReference type="EMBL" id="JBFXLR010000086">
    <property type="protein sequence ID" value="KAL2838337.1"/>
    <property type="molecule type" value="Genomic_DNA"/>
</dbReference>
<dbReference type="Pfam" id="PF16862">
    <property type="entry name" value="Glyco_hydro_79C"/>
    <property type="match status" value="1"/>
</dbReference>
<gene>
    <name evidence="3" type="ORF">BJX68DRAFT_272668</name>
</gene>
<dbReference type="InterPro" id="IPR017853">
    <property type="entry name" value="GH"/>
</dbReference>
<organism evidence="3 4">
    <name type="scientific">Aspergillus pseudodeflectus</name>
    <dbReference type="NCBI Taxonomy" id="176178"/>
    <lineage>
        <taxon>Eukaryota</taxon>
        <taxon>Fungi</taxon>
        <taxon>Dikarya</taxon>
        <taxon>Ascomycota</taxon>
        <taxon>Pezizomycotina</taxon>
        <taxon>Eurotiomycetes</taxon>
        <taxon>Eurotiomycetidae</taxon>
        <taxon>Eurotiales</taxon>
        <taxon>Aspergillaceae</taxon>
        <taxon>Aspergillus</taxon>
        <taxon>Aspergillus subgen. Nidulantes</taxon>
    </lineage>
</organism>
<dbReference type="RefSeq" id="XP_070892964.1">
    <property type="nucleotide sequence ID" value="XM_071047251.1"/>
</dbReference>
<evidence type="ECO:0000256" key="1">
    <source>
        <dbReference type="SAM" id="SignalP"/>
    </source>
</evidence>
<reference evidence="3 4" key="1">
    <citation type="submission" date="2024-07" db="EMBL/GenBank/DDBJ databases">
        <title>Section-level genome sequencing and comparative genomics of Aspergillus sections Usti and Cavernicolus.</title>
        <authorList>
            <consortium name="Lawrence Berkeley National Laboratory"/>
            <person name="Nybo J.L."/>
            <person name="Vesth T.C."/>
            <person name="Theobald S."/>
            <person name="Frisvad J.C."/>
            <person name="Larsen T.O."/>
            <person name="Kjaerboelling I."/>
            <person name="Rothschild-Mancinelli K."/>
            <person name="Lyhne E.K."/>
            <person name="Kogle M.E."/>
            <person name="Barry K."/>
            <person name="Clum A."/>
            <person name="Na H."/>
            <person name="Ledsgaard L."/>
            <person name="Lin J."/>
            <person name="Lipzen A."/>
            <person name="Kuo A."/>
            <person name="Riley R."/>
            <person name="Mondo S."/>
            <person name="LaButti K."/>
            <person name="Haridas S."/>
            <person name="Pangalinan J."/>
            <person name="Salamov A.A."/>
            <person name="Simmons B.A."/>
            <person name="Magnuson J.K."/>
            <person name="Chen J."/>
            <person name="Drula E."/>
            <person name="Henrissat B."/>
            <person name="Wiebenga A."/>
            <person name="Lubbers R.J."/>
            <person name="Gomes A.C."/>
            <person name="Macurrencykelacurrency M.R."/>
            <person name="Stajich J."/>
            <person name="Grigoriev I.V."/>
            <person name="Mortensen U.H."/>
            <person name="De vries R.P."/>
            <person name="Baker S.E."/>
            <person name="Andersen M.R."/>
        </authorList>
    </citation>
    <scope>NUCLEOTIDE SEQUENCE [LARGE SCALE GENOMIC DNA]</scope>
    <source>
        <strain evidence="3 4">CBS 756.74</strain>
    </source>
</reference>
<proteinExistence type="predicted"/>
<dbReference type="PANTHER" id="PTHR36183:SF2">
    <property type="entry name" value="BETA-GLUCURONIDASE C-TERMINAL DOMAIN-CONTAINING PROTEIN"/>
    <property type="match status" value="1"/>
</dbReference>
<sequence length="514" mass="56717">MSPFSQLPFSILYLLASSNALSITKQPRQEPNSTAWVDAPFKIKASHAALDASYVSYSFEFQDFVHYTTNGSSNSSDLNQLTSSLLGHLYDRAGAYPMFRPGGEPQDLVVYVPAQEEALIALFDRGDVPYVVYQGPKFVDSVHALPKGLKIVFGLSIGEYTNEGYNNLLAQTENVWTSLGDRIRALEIGNEPEHFPALGIRPTGYSVEEYVSEWVDLSDRLSEALSLPKPIFQGGTFQAPSSGNKFNASRALDLGIAAGGNLKTMSEHQYMGARQGSCEPDTLLNRTIMLGHMANHEILVNDTLKQGHEYVLGETNSCSGHGKDGVSNAYAAAIWSVDYVLYAASIHVERVWFHQGATFRYSAWQPIDTEDQPRRVLPLFYGNLFAAEAFSGGNIHVKTLINETYISAYGIYQESDNRNNGRPTAVLKRVAILDKNPYDENDGERPYTEFWIPHAKRGATYKRLSGQSPTDQSNVTWAGQTLTGDGLFVGDEEIQPVRNGKVFVGRGEAVLITL</sequence>
<name>A0ABR4JF16_9EURO</name>
<feature type="signal peptide" evidence="1">
    <location>
        <begin position="1"/>
        <end position="20"/>
    </location>
</feature>
<dbReference type="InterPro" id="IPR031728">
    <property type="entry name" value="GlcAase_C"/>
</dbReference>
<dbReference type="InterPro" id="IPR052974">
    <property type="entry name" value="GH79_Enzymes"/>
</dbReference>
<protein>
    <recommendedName>
        <fullName evidence="2">Beta-glucuronidase C-terminal domain-containing protein</fullName>
    </recommendedName>
</protein>